<dbReference type="GO" id="GO:0015031">
    <property type="term" value="P:protein transport"/>
    <property type="evidence" value="ECO:0007669"/>
    <property type="project" value="TreeGrafter"/>
</dbReference>
<comment type="caution">
    <text evidence="4">The sequence shown here is derived from an EMBL/GenBank/DDBJ whole genome shotgun (WGS) entry which is preliminary data.</text>
</comment>
<dbReference type="GO" id="GO:0005737">
    <property type="term" value="C:cytoplasm"/>
    <property type="evidence" value="ECO:0007669"/>
    <property type="project" value="TreeGrafter"/>
</dbReference>
<dbReference type="EMBL" id="PDUG01000002">
    <property type="protein sequence ID" value="PIC47189.1"/>
    <property type="molecule type" value="Genomic_DNA"/>
</dbReference>
<dbReference type="InterPro" id="IPR014756">
    <property type="entry name" value="Ig_E-set"/>
</dbReference>
<gene>
    <name evidence="4" type="primary">Cnig_chr_II.g6626</name>
    <name evidence="4" type="ORF">B9Z55_006626</name>
</gene>
<feature type="region of interest" description="Disordered" evidence="2">
    <location>
        <begin position="377"/>
        <end position="401"/>
    </location>
</feature>
<name>A0A2G5V600_9PELO</name>
<accession>A0A2G5V600</accession>
<organism evidence="4 5">
    <name type="scientific">Caenorhabditis nigoni</name>
    <dbReference type="NCBI Taxonomy" id="1611254"/>
    <lineage>
        <taxon>Eukaryota</taxon>
        <taxon>Metazoa</taxon>
        <taxon>Ecdysozoa</taxon>
        <taxon>Nematoda</taxon>
        <taxon>Chromadorea</taxon>
        <taxon>Rhabditida</taxon>
        <taxon>Rhabditina</taxon>
        <taxon>Rhabditomorpha</taxon>
        <taxon>Rhabditoidea</taxon>
        <taxon>Rhabditidae</taxon>
        <taxon>Peloderinae</taxon>
        <taxon>Caenorhabditis</taxon>
    </lineage>
</organism>
<evidence type="ECO:0000313" key="5">
    <source>
        <dbReference type="Proteomes" id="UP000230233"/>
    </source>
</evidence>
<dbReference type="AlphaFoldDB" id="A0A2G5V600"/>
<dbReference type="STRING" id="1611254.A0A2G5V600"/>
<dbReference type="Gene3D" id="2.60.40.640">
    <property type="match status" value="2"/>
</dbReference>
<protein>
    <recommendedName>
        <fullName evidence="3">Arrestin C-terminal-like domain-containing protein</fullName>
    </recommendedName>
</protein>
<proteinExistence type="inferred from homology"/>
<evidence type="ECO:0000313" key="4">
    <source>
        <dbReference type="EMBL" id="PIC47189.1"/>
    </source>
</evidence>
<comment type="similarity">
    <text evidence="1">Belongs to the arrestin family.</text>
</comment>
<dbReference type="Pfam" id="PF02752">
    <property type="entry name" value="Arrestin_C"/>
    <property type="match status" value="1"/>
</dbReference>
<dbReference type="InterPro" id="IPR014752">
    <property type="entry name" value="Arrestin-like_C"/>
</dbReference>
<dbReference type="SMART" id="SM01017">
    <property type="entry name" value="Arrestin_C"/>
    <property type="match status" value="1"/>
</dbReference>
<sequence length="432" mass="48273">MPEPELLVEFDQPQEVFLPGHPISGRVILMTSESYKARAVHLKLDGRAHTSWHEYETERHTDANGNIENRQKKVDYSATVKYLETKILIWASADGSNQLIPGTYVWPFSYRLPSNIPPSFEGKYGYIRYWVIAEVDRPWRFDKTSKRCITVSPLLDLNFISNAMTPLQDQTSENLGCCCFKKGYLSVKLDIPKTGFVPGETVPINLQIVNKSSVNVTMVTATILQRCTFMAYRNGTTFNFTEISGVTRGEVKRNSNTVITQTQPLTVEPGNSHNLALELRLPSVTPTINQFSPVITVEYYVDVSVNSSTTFFSSIDCETSILIGTVPIHQYLPPSYYPPNPTLPTPYPIGNGVAPPPDYPSGSNSPPYPEVPYPFKTGGVIQPSAPPPSYQDSMYGTDGTHIHTEEHEKPFVPKYPVFNNLPVYNPSAPPQE</sequence>
<dbReference type="PANTHER" id="PTHR11188:SF155">
    <property type="entry name" value="ARRESTIN C-TERMINAL-LIKE DOMAIN-CONTAINING PROTEIN"/>
    <property type="match status" value="1"/>
</dbReference>
<dbReference type="SUPFAM" id="SSF81296">
    <property type="entry name" value="E set domains"/>
    <property type="match status" value="2"/>
</dbReference>
<evidence type="ECO:0000259" key="3">
    <source>
        <dbReference type="SMART" id="SM01017"/>
    </source>
</evidence>
<dbReference type="InterPro" id="IPR050357">
    <property type="entry name" value="Arrestin_domain-protein"/>
</dbReference>
<keyword evidence="5" id="KW-1185">Reference proteome</keyword>
<dbReference type="OrthoDB" id="2333384at2759"/>
<dbReference type="InterPro" id="IPR011021">
    <property type="entry name" value="Arrestin-like_N"/>
</dbReference>
<reference evidence="5" key="1">
    <citation type="submission" date="2017-10" db="EMBL/GenBank/DDBJ databases">
        <title>Rapid genome shrinkage in a self-fertile nematode reveals novel sperm competition proteins.</title>
        <authorList>
            <person name="Yin D."/>
            <person name="Schwarz E.M."/>
            <person name="Thomas C.G."/>
            <person name="Felde R.L."/>
            <person name="Korf I.F."/>
            <person name="Cutter A.D."/>
            <person name="Schartner C.M."/>
            <person name="Ralston E.J."/>
            <person name="Meyer B.J."/>
            <person name="Haag E.S."/>
        </authorList>
    </citation>
    <scope>NUCLEOTIDE SEQUENCE [LARGE SCALE GENOMIC DNA]</scope>
    <source>
        <strain evidence="5">JU1422</strain>
    </source>
</reference>
<dbReference type="InterPro" id="IPR011022">
    <property type="entry name" value="Arrestin_C-like"/>
</dbReference>
<dbReference type="Pfam" id="PF00339">
    <property type="entry name" value="Arrestin_N"/>
    <property type="match status" value="1"/>
</dbReference>
<dbReference type="PANTHER" id="PTHR11188">
    <property type="entry name" value="ARRESTIN DOMAIN CONTAINING PROTEIN"/>
    <property type="match status" value="1"/>
</dbReference>
<evidence type="ECO:0000256" key="2">
    <source>
        <dbReference type="SAM" id="MobiDB-lite"/>
    </source>
</evidence>
<feature type="domain" description="Arrestin C-terminal-like" evidence="3">
    <location>
        <begin position="181"/>
        <end position="328"/>
    </location>
</feature>
<evidence type="ECO:0000256" key="1">
    <source>
        <dbReference type="ARBA" id="ARBA00005298"/>
    </source>
</evidence>
<dbReference type="Proteomes" id="UP000230233">
    <property type="component" value="Chromosome II"/>
</dbReference>